<keyword evidence="1" id="KW-0472">Membrane</keyword>
<comment type="caution">
    <text evidence="2">The sequence shown here is derived from an EMBL/GenBank/DDBJ whole genome shotgun (WGS) entry which is preliminary data.</text>
</comment>
<accession>A0A395J367</accession>
<protein>
    <submittedName>
        <fullName evidence="2">Uncharacterized protein</fullName>
    </submittedName>
</protein>
<gene>
    <name evidence="2" type="ORF">DID88_007737</name>
</gene>
<organism evidence="2 3">
    <name type="scientific">Monilinia fructigena</name>
    <dbReference type="NCBI Taxonomy" id="38457"/>
    <lineage>
        <taxon>Eukaryota</taxon>
        <taxon>Fungi</taxon>
        <taxon>Dikarya</taxon>
        <taxon>Ascomycota</taxon>
        <taxon>Pezizomycotina</taxon>
        <taxon>Leotiomycetes</taxon>
        <taxon>Helotiales</taxon>
        <taxon>Sclerotiniaceae</taxon>
        <taxon>Monilinia</taxon>
    </lineage>
</organism>
<dbReference type="AlphaFoldDB" id="A0A395J367"/>
<keyword evidence="1" id="KW-0812">Transmembrane</keyword>
<name>A0A395J367_9HELO</name>
<dbReference type="Proteomes" id="UP000249056">
    <property type="component" value="Unassembled WGS sequence"/>
</dbReference>
<dbReference type="EMBL" id="QKRW01000005">
    <property type="protein sequence ID" value="RAL66955.1"/>
    <property type="molecule type" value="Genomic_DNA"/>
</dbReference>
<reference evidence="2 3" key="1">
    <citation type="submission" date="2018-06" db="EMBL/GenBank/DDBJ databases">
        <title>Genome Sequence of the Brown Rot Fungal Pathogen Monilinia fructigena.</title>
        <authorList>
            <person name="Landi L."/>
            <person name="De Miccolis Angelini R.M."/>
            <person name="Pollastro S."/>
            <person name="Abate D."/>
            <person name="Faretra F."/>
            <person name="Romanazzi G."/>
        </authorList>
    </citation>
    <scope>NUCLEOTIDE SEQUENCE [LARGE SCALE GENOMIC DNA]</scope>
    <source>
        <strain evidence="2 3">Mfrg269</strain>
    </source>
</reference>
<evidence type="ECO:0000313" key="2">
    <source>
        <dbReference type="EMBL" id="RAL66955.1"/>
    </source>
</evidence>
<keyword evidence="1" id="KW-1133">Transmembrane helix</keyword>
<evidence type="ECO:0000313" key="3">
    <source>
        <dbReference type="Proteomes" id="UP000249056"/>
    </source>
</evidence>
<evidence type="ECO:0000256" key="1">
    <source>
        <dbReference type="SAM" id="Phobius"/>
    </source>
</evidence>
<feature type="transmembrane region" description="Helical" evidence="1">
    <location>
        <begin position="57"/>
        <end position="79"/>
    </location>
</feature>
<keyword evidence="3" id="KW-1185">Reference proteome</keyword>
<proteinExistence type="predicted"/>
<sequence>MNFMSIAELNHELVVYVKAERSEAKMRLKMAIKSKDASVIWKVWMHEKDFWEFSLNWAFHSSTAWAYGLLELICINSWMNKKRRSDTMISQLN</sequence>